<organism evidence="2 3">
    <name type="scientific">Suillus discolor</name>
    <dbReference type="NCBI Taxonomy" id="1912936"/>
    <lineage>
        <taxon>Eukaryota</taxon>
        <taxon>Fungi</taxon>
        <taxon>Dikarya</taxon>
        <taxon>Basidiomycota</taxon>
        <taxon>Agaricomycotina</taxon>
        <taxon>Agaricomycetes</taxon>
        <taxon>Agaricomycetidae</taxon>
        <taxon>Boletales</taxon>
        <taxon>Suillineae</taxon>
        <taxon>Suillaceae</taxon>
        <taxon>Suillus</taxon>
    </lineage>
</organism>
<evidence type="ECO:0000256" key="1">
    <source>
        <dbReference type="SAM" id="MobiDB-lite"/>
    </source>
</evidence>
<dbReference type="GeneID" id="64700439"/>
<reference evidence="2" key="1">
    <citation type="journal article" date="2020" name="New Phytol.">
        <title>Comparative genomics reveals dynamic genome evolution in host specialist ectomycorrhizal fungi.</title>
        <authorList>
            <person name="Lofgren L.A."/>
            <person name="Nguyen N.H."/>
            <person name="Vilgalys R."/>
            <person name="Ruytinx J."/>
            <person name="Liao H.L."/>
            <person name="Branco S."/>
            <person name="Kuo A."/>
            <person name="LaButti K."/>
            <person name="Lipzen A."/>
            <person name="Andreopoulos W."/>
            <person name="Pangilinan J."/>
            <person name="Riley R."/>
            <person name="Hundley H."/>
            <person name="Na H."/>
            <person name="Barry K."/>
            <person name="Grigoriev I.V."/>
            <person name="Stajich J.E."/>
            <person name="Kennedy P.G."/>
        </authorList>
    </citation>
    <scope>NUCLEOTIDE SEQUENCE</scope>
    <source>
        <strain evidence="2">FC423</strain>
    </source>
</reference>
<dbReference type="OrthoDB" id="2683831at2759"/>
<proteinExistence type="predicted"/>
<evidence type="ECO:0000313" key="2">
    <source>
        <dbReference type="EMBL" id="KAG2101342.1"/>
    </source>
</evidence>
<dbReference type="Proteomes" id="UP000823399">
    <property type="component" value="Unassembled WGS sequence"/>
</dbReference>
<keyword evidence="3" id="KW-1185">Reference proteome</keyword>
<name>A0A9P7F0M3_9AGAM</name>
<comment type="caution">
    <text evidence="2">The sequence shown here is derived from an EMBL/GenBank/DDBJ whole genome shotgun (WGS) entry which is preliminary data.</text>
</comment>
<evidence type="ECO:0000313" key="3">
    <source>
        <dbReference type="Proteomes" id="UP000823399"/>
    </source>
</evidence>
<accession>A0A9P7F0M3</accession>
<feature type="region of interest" description="Disordered" evidence="1">
    <location>
        <begin position="173"/>
        <end position="193"/>
    </location>
</feature>
<gene>
    <name evidence="2" type="ORF">F5147DRAFT_709207</name>
</gene>
<dbReference type="RefSeq" id="XP_041289820.1">
    <property type="nucleotide sequence ID" value="XM_041438180.1"/>
</dbReference>
<sequence>MVSLKNFYTPRETREQVFANIKSVLDAILDICTDNKDLLTQEERTSFIDEYCSLVDAHVQANDDKDRCFNSTLPGLLKKCENLRLRIQRACTKQRLDDIRRAPAIATPEPVKSSIALIDSEPSLRAPSEIFIPAQSNPNFATTGGNSSYPSAPSLLTSSRSSVVSASIPVAQETTSNASAAPTERSPLASPGDKDCMIFDQQSYIGSPTFNIDSEGAAGATVIPRGDDPSPRISPQGLQPFTSARQLQTAPTMRRDGVMYFGPGTTVSSPTFNIRSKKAVGVMEVERTASYFSEPLTEPFR</sequence>
<dbReference type="AlphaFoldDB" id="A0A9P7F0M3"/>
<dbReference type="EMBL" id="JABBWM010000051">
    <property type="protein sequence ID" value="KAG2101342.1"/>
    <property type="molecule type" value="Genomic_DNA"/>
</dbReference>
<protein>
    <submittedName>
        <fullName evidence="2">Uncharacterized protein</fullName>
    </submittedName>
</protein>